<comment type="caution">
    <text evidence="2">The sequence shown here is derived from an EMBL/GenBank/DDBJ whole genome shotgun (WGS) entry which is preliminary data.</text>
</comment>
<gene>
    <name evidence="2" type="ORF">O9K51_08138</name>
</gene>
<sequence>MADGTPNALIQKSPVWLLEDANLILRRPFKMKISMFATLTAIAGIAAAAPVAETVESGADADALFIVPNWGGKRDANDAGTDGGIYFPANWGTKREESSADVDYRKIWRKEATNSDTKSEAQGADVDYKKIW</sequence>
<dbReference type="EMBL" id="JAQHRD010000007">
    <property type="protein sequence ID" value="KAJ6438737.1"/>
    <property type="molecule type" value="Genomic_DNA"/>
</dbReference>
<keyword evidence="3" id="KW-1185">Reference proteome</keyword>
<feature type="region of interest" description="Disordered" evidence="1">
    <location>
        <begin position="113"/>
        <end position="132"/>
    </location>
</feature>
<proteinExistence type="predicted"/>
<organism evidence="2 3">
    <name type="scientific">Purpureocillium lavendulum</name>
    <dbReference type="NCBI Taxonomy" id="1247861"/>
    <lineage>
        <taxon>Eukaryota</taxon>
        <taxon>Fungi</taxon>
        <taxon>Dikarya</taxon>
        <taxon>Ascomycota</taxon>
        <taxon>Pezizomycotina</taxon>
        <taxon>Sordariomycetes</taxon>
        <taxon>Hypocreomycetidae</taxon>
        <taxon>Hypocreales</taxon>
        <taxon>Ophiocordycipitaceae</taxon>
        <taxon>Purpureocillium</taxon>
    </lineage>
</organism>
<evidence type="ECO:0000313" key="2">
    <source>
        <dbReference type="EMBL" id="KAJ6438737.1"/>
    </source>
</evidence>
<accession>A0AB34FJU2</accession>
<protein>
    <submittedName>
        <fullName evidence="2">Uncharacterized protein</fullName>
    </submittedName>
</protein>
<reference evidence="2" key="1">
    <citation type="submission" date="2023-01" db="EMBL/GenBank/DDBJ databases">
        <title>The growth and conidiation of Purpureocillium lavendulum are regulated by nitrogen source and histone H3K14 acetylation.</title>
        <authorList>
            <person name="Tang P."/>
            <person name="Han J."/>
            <person name="Zhang C."/>
            <person name="Tang P."/>
            <person name="Qi F."/>
            <person name="Zhang K."/>
            <person name="Liang L."/>
        </authorList>
    </citation>
    <scope>NUCLEOTIDE SEQUENCE</scope>
    <source>
        <strain evidence="2">YMF1.00683</strain>
    </source>
</reference>
<evidence type="ECO:0000313" key="3">
    <source>
        <dbReference type="Proteomes" id="UP001163105"/>
    </source>
</evidence>
<dbReference type="AlphaFoldDB" id="A0AB34FJU2"/>
<evidence type="ECO:0000256" key="1">
    <source>
        <dbReference type="SAM" id="MobiDB-lite"/>
    </source>
</evidence>
<dbReference type="Proteomes" id="UP001163105">
    <property type="component" value="Unassembled WGS sequence"/>
</dbReference>
<name>A0AB34FJU2_9HYPO</name>